<evidence type="ECO:0000313" key="3">
    <source>
        <dbReference type="EMBL" id="NDK38591.1"/>
    </source>
</evidence>
<evidence type="ECO:0000256" key="2">
    <source>
        <dbReference type="ARBA" id="ARBA00022801"/>
    </source>
</evidence>
<dbReference type="InterPro" id="IPR032466">
    <property type="entry name" value="Metal_Hydrolase"/>
</dbReference>
<dbReference type="SUPFAM" id="SSF51556">
    <property type="entry name" value="Metallo-dependent hydrolases"/>
    <property type="match status" value="1"/>
</dbReference>
<dbReference type="PIRSF" id="PIRSF005902">
    <property type="entry name" value="DNase_TatD"/>
    <property type="match status" value="1"/>
</dbReference>
<dbReference type="InterPro" id="IPR018228">
    <property type="entry name" value="DNase_TatD-rel_CS"/>
</dbReference>
<evidence type="ECO:0000313" key="4">
    <source>
        <dbReference type="Proteomes" id="UP001429354"/>
    </source>
</evidence>
<protein>
    <submittedName>
        <fullName evidence="3">TatD family deoxyribonuclease</fullName>
    </submittedName>
</protein>
<dbReference type="CDD" id="cd01310">
    <property type="entry name" value="TatD_DNAse"/>
    <property type="match status" value="1"/>
</dbReference>
<name>A0ABX0AGE9_9GAMM</name>
<sequence>MKSCWDSAPCCWPIGRTARTPPWWIPLSDPINRRGVLVDSHCHLDAPEFDVDREAVINRARLAGVLQQVVPAIAAAYWPKLRELCRQHSGLFPAYGLHPMFLTEHEPDHLELLGEWIAGERPLAVGECGLDYFVDGLDPDVQQLYFDGQLALARDFDLPVIVHARHAVDAVIAAIKRIGNLRGVVHSFSGSPEQARQLWRLGFLIGIGGPATYDRANRLRRLVADMPLEYLLLETDAPDQPDAGIRGQRNEPARLSAICHAVAELRGQAAEEIALATTANARALFKLPTPASADALA</sequence>
<organism evidence="3 4">
    <name type="scientific">Pseudoxanthomonas gei</name>
    <dbReference type="NCBI Taxonomy" id="1383030"/>
    <lineage>
        <taxon>Bacteria</taxon>
        <taxon>Pseudomonadati</taxon>
        <taxon>Pseudomonadota</taxon>
        <taxon>Gammaproteobacteria</taxon>
        <taxon>Lysobacterales</taxon>
        <taxon>Lysobacteraceae</taxon>
        <taxon>Pseudoxanthomonas</taxon>
    </lineage>
</organism>
<dbReference type="PROSITE" id="PS01091">
    <property type="entry name" value="TATD_3"/>
    <property type="match status" value="1"/>
</dbReference>
<evidence type="ECO:0000256" key="1">
    <source>
        <dbReference type="ARBA" id="ARBA00009275"/>
    </source>
</evidence>
<proteinExistence type="inferred from homology"/>
<accession>A0ABX0AGE9</accession>
<dbReference type="InterPro" id="IPR001130">
    <property type="entry name" value="TatD-like"/>
</dbReference>
<dbReference type="Proteomes" id="UP001429354">
    <property type="component" value="Unassembled WGS sequence"/>
</dbReference>
<dbReference type="Pfam" id="PF01026">
    <property type="entry name" value="TatD_DNase"/>
    <property type="match status" value="1"/>
</dbReference>
<dbReference type="PROSITE" id="PS01137">
    <property type="entry name" value="TATD_1"/>
    <property type="match status" value="1"/>
</dbReference>
<comment type="similarity">
    <text evidence="1">Belongs to the metallo-dependent hydrolases superfamily. TatD-type hydrolase family.</text>
</comment>
<dbReference type="Gene3D" id="3.20.20.140">
    <property type="entry name" value="Metal-dependent hydrolases"/>
    <property type="match status" value="1"/>
</dbReference>
<dbReference type="EMBL" id="QOVG01000004">
    <property type="protein sequence ID" value="NDK38591.1"/>
    <property type="molecule type" value="Genomic_DNA"/>
</dbReference>
<dbReference type="PANTHER" id="PTHR46124:SF3">
    <property type="entry name" value="HYDROLASE"/>
    <property type="match status" value="1"/>
</dbReference>
<keyword evidence="4" id="KW-1185">Reference proteome</keyword>
<gene>
    <name evidence="3" type="ORF">DT603_07020</name>
</gene>
<reference evidence="3 4" key="1">
    <citation type="submission" date="2018-07" db="EMBL/GenBank/DDBJ databases">
        <title>Whole genome Sequencing of Pseudoxanthomonas gei KCTC 32298 (T).</title>
        <authorList>
            <person name="Kumar S."/>
            <person name="Bansal K."/>
            <person name="Kaur A."/>
            <person name="Patil P."/>
            <person name="Sharma S."/>
            <person name="Patil P.B."/>
        </authorList>
    </citation>
    <scope>NUCLEOTIDE SEQUENCE [LARGE SCALE GENOMIC DNA]</scope>
    <source>
        <strain evidence="3 4">KCTC 32298</strain>
    </source>
</reference>
<dbReference type="PANTHER" id="PTHR46124">
    <property type="entry name" value="D-AMINOACYL-TRNA DEACYLASE"/>
    <property type="match status" value="1"/>
</dbReference>
<comment type="caution">
    <text evidence="3">The sequence shown here is derived from an EMBL/GenBank/DDBJ whole genome shotgun (WGS) entry which is preliminary data.</text>
</comment>
<dbReference type="PROSITE" id="PS01090">
    <property type="entry name" value="TATD_2"/>
    <property type="match status" value="1"/>
</dbReference>
<keyword evidence="2" id="KW-0378">Hydrolase</keyword>